<dbReference type="Proteomes" id="UP000284824">
    <property type="component" value="Unassembled WGS sequence"/>
</dbReference>
<reference evidence="3 4" key="1">
    <citation type="submission" date="2019-01" db="EMBL/GenBank/DDBJ databases">
        <title>Sequencing the genomes of 1000 actinobacteria strains.</title>
        <authorList>
            <person name="Klenk H.-P."/>
        </authorList>
    </citation>
    <scope>NUCLEOTIDE SEQUENCE [LARGE SCALE GENOMIC DNA]</scope>
    <source>
        <strain evidence="3 4">DSM 43925</strain>
    </source>
</reference>
<evidence type="ECO:0000259" key="2">
    <source>
        <dbReference type="Pfam" id="PF12850"/>
    </source>
</evidence>
<dbReference type="Pfam" id="PF12850">
    <property type="entry name" value="Metallophos_2"/>
    <property type="match status" value="1"/>
</dbReference>
<comment type="similarity">
    <text evidence="1">Belongs to the metallophosphoesterase superfamily. YfcE family.</text>
</comment>
<dbReference type="OrthoDB" id="9813918at2"/>
<dbReference type="GO" id="GO:0005737">
    <property type="term" value="C:cytoplasm"/>
    <property type="evidence" value="ECO:0007669"/>
    <property type="project" value="TreeGrafter"/>
</dbReference>
<evidence type="ECO:0000313" key="4">
    <source>
        <dbReference type="Proteomes" id="UP000284824"/>
    </source>
</evidence>
<dbReference type="SUPFAM" id="SSF56300">
    <property type="entry name" value="Metallo-dependent phosphatases"/>
    <property type="match status" value="1"/>
</dbReference>
<evidence type="ECO:0000256" key="1">
    <source>
        <dbReference type="ARBA" id="ARBA00008950"/>
    </source>
</evidence>
<dbReference type="InterPro" id="IPR029052">
    <property type="entry name" value="Metallo-depent_PP-like"/>
</dbReference>
<dbReference type="PANTHER" id="PTHR42850:SF2">
    <property type="entry name" value="BLL5683 PROTEIN"/>
    <property type="match status" value="1"/>
</dbReference>
<dbReference type="InterPro" id="IPR050126">
    <property type="entry name" value="Ap4A_hydrolase"/>
</dbReference>
<keyword evidence="4" id="KW-1185">Reference proteome</keyword>
<evidence type="ECO:0000313" key="3">
    <source>
        <dbReference type="EMBL" id="RVX42361.1"/>
    </source>
</evidence>
<dbReference type="EMBL" id="SAUN01000001">
    <property type="protein sequence ID" value="RVX42361.1"/>
    <property type="molecule type" value="Genomic_DNA"/>
</dbReference>
<dbReference type="RefSeq" id="WP_127934451.1">
    <property type="nucleotide sequence ID" value="NZ_SAUN01000001.1"/>
</dbReference>
<gene>
    <name evidence="3" type="ORF">EDD27_4985</name>
</gene>
<dbReference type="InterPro" id="IPR024654">
    <property type="entry name" value="Calcineurin-like_PHP_lpxH"/>
</dbReference>
<dbReference type="PANTHER" id="PTHR42850">
    <property type="entry name" value="METALLOPHOSPHOESTERASE"/>
    <property type="match status" value="1"/>
</dbReference>
<sequence length="248" mass="26527">MRVAVLSDIHGVLPALEAVLAEPDVATADLIVLTGDMAAGPMPVETLDVLVALEERALWVSGNADRELVEVARGKAHPRAVTQWAGERLRGDQVELLAGLPARQVVELGRLGATLFVHATPRSDEEVILVDSSLERWADVLAGETAETVVLGNTHMPFVRLADRVLVVNPGSVGMPYGRGGVAHWALLDGESGAVSLRWTPLAAARVGERLAAESGFEEIQEWVGEYVTSVYSDAEALRVFARAENRG</sequence>
<organism evidence="3 4">
    <name type="scientific">Nonomuraea polychroma</name>
    <dbReference type="NCBI Taxonomy" id="46176"/>
    <lineage>
        <taxon>Bacteria</taxon>
        <taxon>Bacillati</taxon>
        <taxon>Actinomycetota</taxon>
        <taxon>Actinomycetes</taxon>
        <taxon>Streptosporangiales</taxon>
        <taxon>Streptosporangiaceae</taxon>
        <taxon>Nonomuraea</taxon>
    </lineage>
</organism>
<accession>A0A438M9G4</accession>
<dbReference type="AlphaFoldDB" id="A0A438M9G4"/>
<name>A0A438M9G4_9ACTN</name>
<feature type="domain" description="Calcineurin-like phosphoesterase" evidence="2">
    <location>
        <begin position="1"/>
        <end position="189"/>
    </location>
</feature>
<proteinExistence type="inferred from homology"/>
<dbReference type="Gene3D" id="3.60.21.10">
    <property type="match status" value="1"/>
</dbReference>
<dbReference type="GO" id="GO:0016791">
    <property type="term" value="F:phosphatase activity"/>
    <property type="evidence" value="ECO:0007669"/>
    <property type="project" value="TreeGrafter"/>
</dbReference>
<comment type="caution">
    <text evidence="3">The sequence shown here is derived from an EMBL/GenBank/DDBJ whole genome shotgun (WGS) entry which is preliminary data.</text>
</comment>
<protein>
    <submittedName>
        <fullName evidence="3">Putative phosphoesterase</fullName>
    </submittedName>
</protein>